<dbReference type="Pfam" id="PF00148">
    <property type="entry name" value="Oxidored_nitro"/>
    <property type="match status" value="1"/>
</dbReference>
<dbReference type="AlphaFoldDB" id="A0A412ZDL5"/>
<dbReference type="InterPro" id="IPR000510">
    <property type="entry name" value="Nase/OxRdtase_comp1"/>
</dbReference>
<evidence type="ECO:0000313" key="2">
    <source>
        <dbReference type="EMBL" id="RGV78279.1"/>
    </source>
</evidence>
<dbReference type="EMBL" id="QRZM01000001">
    <property type="protein sequence ID" value="RGV78279.1"/>
    <property type="molecule type" value="Genomic_DNA"/>
</dbReference>
<accession>A0A412ZDL5</accession>
<evidence type="ECO:0000259" key="1">
    <source>
        <dbReference type="Pfam" id="PF00148"/>
    </source>
</evidence>
<protein>
    <submittedName>
        <fullName evidence="2">Nitrogenase</fullName>
    </submittedName>
</protein>
<dbReference type="SUPFAM" id="SSF53807">
    <property type="entry name" value="Helical backbone' metal receptor"/>
    <property type="match status" value="1"/>
</dbReference>
<dbReference type="RefSeq" id="WP_118017121.1">
    <property type="nucleotide sequence ID" value="NZ_CAUHGS010000017.1"/>
</dbReference>
<organism evidence="2 3">
    <name type="scientific">Enterocloster bolteae</name>
    <dbReference type="NCBI Taxonomy" id="208479"/>
    <lineage>
        <taxon>Bacteria</taxon>
        <taxon>Bacillati</taxon>
        <taxon>Bacillota</taxon>
        <taxon>Clostridia</taxon>
        <taxon>Lachnospirales</taxon>
        <taxon>Lachnospiraceae</taxon>
        <taxon>Enterocloster</taxon>
    </lineage>
</organism>
<sequence>MLKRLHDTAGQDTALALSQVDSLAPFTYGLEYSAPARGGWTIVHIGMLLPESHQVFVCAQSCLRGVVLSAAELGDSSRFSTISVDEDSVLEGNCEEIIIEGVTHILEGLPALPKALLLFTSCIHHFLGTDMKIVFGELNTRFPQVGFVQCWMNPIMRKTKMPPDPFMRKQLYSLLKPADMFTKQVNVIGNNLALRKSSELYNILRKNGFNIKDICTCRDFREYETMASSKLNMVTNPLGRPAAKELCGRLGQEWVYLPVSYDWEQIREHWKCLSDLLELDFDSIWKEVEMDQLWQKAETALETLAGELAGWSVAIDYTASSRPFGMAKLLVKCGFRVERIYADTISPEEEDTFAWLKKQCPRMLLCPTVYHKMAVLPRTWCRETGGKVLAIGQKAAYFTGTSHFVNMVEDGGLYGYGGILELAAMMEEAAGEEKDTEKLIQVKGWGCCC</sequence>
<evidence type="ECO:0000313" key="3">
    <source>
        <dbReference type="Proteomes" id="UP000284543"/>
    </source>
</evidence>
<dbReference type="Gene3D" id="3.40.50.1980">
    <property type="entry name" value="Nitrogenase molybdenum iron protein domain"/>
    <property type="match status" value="1"/>
</dbReference>
<proteinExistence type="predicted"/>
<comment type="caution">
    <text evidence="2">The sequence shown here is derived from an EMBL/GenBank/DDBJ whole genome shotgun (WGS) entry which is preliminary data.</text>
</comment>
<dbReference type="Proteomes" id="UP000284543">
    <property type="component" value="Unassembled WGS sequence"/>
</dbReference>
<gene>
    <name evidence="2" type="ORF">DWW02_00635</name>
</gene>
<dbReference type="GO" id="GO:0016491">
    <property type="term" value="F:oxidoreductase activity"/>
    <property type="evidence" value="ECO:0007669"/>
    <property type="project" value="InterPro"/>
</dbReference>
<name>A0A412ZDL5_9FIRM</name>
<reference evidence="2 3" key="1">
    <citation type="submission" date="2018-08" db="EMBL/GenBank/DDBJ databases">
        <title>A genome reference for cultivated species of the human gut microbiota.</title>
        <authorList>
            <person name="Zou Y."/>
            <person name="Xue W."/>
            <person name="Luo G."/>
        </authorList>
    </citation>
    <scope>NUCLEOTIDE SEQUENCE [LARGE SCALE GENOMIC DNA]</scope>
    <source>
        <strain evidence="2 3">AF14-18</strain>
    </source>
</reference>
<feature type="domain" description="Nitrogenase/oxidoreductase component 1" evidence="1">
    <location>
        <begin position="77"/>
        <end position="372"/>
    </location>
</feature>